<evidence type="ECO:0000313" key="3">
    <source>
        <dbReference type="Proteomes" id="UP000002497"/>
    </source>
</evidence>
<evidence type="ECO:0000256" key="1">
    <source>
        <dbReference type="SAM" id="Phobius"/>
    </source>
</evidence>
<dbReference type="HOGENOM" id="CLU_2209794_0_0_1"/>
<keyword evidence="1" id="KW-1133">Transmembrane helix</keyword>
<feature type="transmembrane region" description="Helical" evidence="1">
    <location>
        <begin position="20"/>
        <end position="42"/>
    </location>
</feature>
<sequence>MALFHRNQDCRRCTYYIGSFALKALFCSRAIIFHICHIQIILEPDLDINLLRRLVNDLFCCMTLSTMYRSYKSYLYKLMFIPESRLESSRIVGPEIRILELQSQRCL</sequence>
<proteinExistence type="predicted"/>
<dbReference type="EMBL" id="GL636513">
    <property type="protein sequence ID" value="EFW13586.1"/>
    <property type="molecule type" value="Genomic_DNA"/>
</dbReference>
<dbReference type="VEuPathDB" id="FungiDB:CPSG_09800"/>
<name>E9DJ01_COCPS</name>
<keyword evidence="3" id="KW-1185">Reference proteome</keyword>
<reference evidence="3" key="2">
    <citation type="submission" date="2010-03" db="EMBL/GenBank/DDBJ databases">
        <title>The genome sequence of Coccidioides posadasii strain Silveira.</title>
        <authorList>
            <consortium name="The Broad Institute Genome Sequencing Center for Infectious Disease"/>
            <person name="Neafsey D."/>
            <person name="Orbach M."/>
            <person name="Henn M.R."/>
            <person name="Cole G.T."/>
            <person name="Galgiani J."/>
            <person name="Gardner M.J."/>
            <person name="Kirkland T.N."/>
            <person name="Taylor J.W."/>
            <person name="Young S.K."/>
            <person name="Zeng Q."/>
            <person name="Koehrsen M."/>
            <person name="Alvarado L."/>
            <person name="Berlin A."/>
            <person name="Borenstein D."/>
            <person name="Chapman S.B."/>
            <person name="Chen Z."/>
            <person name="Engels R."/>
            <person name="Freedman E."/>
            <person name="Gellesch M."/>
            <person name="Goldberg J."/>
            <person name="Griggs A."/>
            <person name="Gujja S."/>
            <person name="Heilman E."/>
            <person name="Heiman D."/>
            <person name="Howarth C."/>
            <person name="Jen D."/>
            <person name="Larson L."/>
            <person name="Mehta T."/>
            <person name="Neiman D."/>
            <person name="Park D."/>
            <person name="Pearson M."/>
            <person name="Richards J."/>
            <person name="Roberts A."/>
            <person name="Saif S."/>
            <person name="Shea T."/>
            <person name="Shenoy N."/>
            <person name="Sisk P."/>
            <person name="Stolte C."/>
            <person name="Sykes S."/>
            <person name="Walk T."/>
            <person name="White J."/>
            <person name="Yandava C."/>
            <person name="Haas B."/>
            <person name="Nusbaum C."/>
            <person name="Birren B."/>
        </authorList>
    </citation>
    <scope>NUCLEOTIDE SEQUENCE [LARGE SCALE GENOMIC DNA]</scope>
    <source>
        <strain evidence="3">RMSCC 757 / Silveira</strain>
    </source>
</reference>
<keyword evidence="1" id="KW-0812">Transmembrane</keyword>
<dbReference type="AlphaFoldDB" id="E9DJ01"/>
<keyword evidence="1" id="KW-0472">Membrane</keyword>
<reference evidence="3" key="1">
    <citation type="journal article" date="2010" name="Genome Res.">
        <title>Population genomic sequencing of Coccidioides fungi reveals recent hybridization and transposon control.</title>
        <authorList>
            <person name="Neafsey D.E."/>
            <person name="Barker B.M."/>
            <person name="Sharpton T.J."/>
            <person name="Stajich J.E."/>
            <person name="Park D.J."/>
            <person name="Whiston E."/>
            <person name="Hung C.-Y."/>
            <person name="McMahan C."/>
            <person name="White J."/>
            <person name="Sykes S."/>
            <person name="Heiman D."/>
            <person name="Young S."/>
            <person name="Zeng Q."/>
            <person name="Abouelleil A."/>
            <person name="Aftuck L."/>
            <person name="Bessette D."/>
            <person name="Brown A."/>
            <person name="FitzGerald M."/>
            <person name="Lui A."/>
            <person name="Macdonald J.P."/>
            <person name="Priest M."/>
            <person name="Orbach M.J."/>
            <person name="Galgiani J.N."/>
            <person name="Kirkland T.N."/>
            <person name="Cole G.T."/>
            <person name="Birren B.W."/>
            <person name="Henn M.R."/>
            <person name="Taylor J.W."/>
            <person name="Rounsley S.D."/>
        </authorList>
    </citation>
    <scope>NUCLEOTIDE SEQUENCE [LARGE SCALE GENOMIC DNA]</scope>
    <source>
        <strain evidence="3">RMSCC 757 / Silveira</strain>
    </source>
</reference>
<organism evidence="3">
    <name type="scientific">Coccidioides posadasii (strain RMSCC 757 / Silveira)</name>
    <name type="common">Valley fever fungus</name>
    <dbReference type="NCBI Taxonomy" id="443226"/>
    <lineage>
        <taxon>Eukaryota</taxon>
        <taxon>Fungi</taxon>
        <taxon>Dikarya</taxon>
        <taxon>Ascomycota</taxon>
        <taxon>Pezizomycotina</taxon>
        <taxon>Eurotiomycetes</taxon>
        <taxon>Eurotiomycetidae</taxon>
        <taxon>Onygenales</taxon>
        <taxon>Onygenaceae</taxon>
        <taxon>Coccidioides</taxon>
    </lineage>
</organism>
<gene>
    <name evidence="2" type="ORF">CPSG_09800</name>
</gene>
<evidence type="ECO:0000313" key="2">
    <source>
        <dbReference type="EMBL" id="EFW13586.1"/>
    </source>
</evidence>
<accession>E9DJ01</accession>
<dbReference type="Proteomes" id="UP000002497">
    <property type="component" value="Unassembled WGS sequence"/>
</dbReference>
<protein>
    <submittedName>
        <fullName evidence="2">Predicted protein</fullName>
    </submittedName>
</protein>